<comment type="caution">
    <text evidence="2">The sequence shown here is derived from an EMBL/GenBank/DDBJ whole genome shotgun (WGS) entry which is preliminary data.</text>
</comment>
<evidence type="ECO:0000313" key="2">
    <source>
        <dbReference type="EMBL" id="KLU01432.1"/>
    </source>
</evidence>
<feature type="region of interest" description="Disordered" evidence="1">
    <location>
        <begin position="1"/>
        <end position="37"/>
    </location>
</feature>
<dbReference type="Proteomes" id="UP000036367">
    <property type="component" value="Unassembled WGS sequence"/>
</dbReference>
<accession>A0A0J1B3U9</accession>
<gene>
    <name evidence="2" type="ORF">RISK_006588</name>
</gene>
<feature type="compositionally biased region" description="Polar residues" evidence="1">
    <location>
        <begin position="23"/>
        <end position="37"/>
    </location>
</feature>
<evidence type="ECO:0000313" key="3">
    <source>
        <dbReference type="Proteomes" id="UP000036367"/>
    </source>
</evidence>
<sequence length="37" mass="4081">MHPSNDTLKNRRVWAEGEDATRPATQASEARLGTQVS</sequence>
<name>A0A0J1B3U9_RHOIS</name>
<protein>
    <submittedName>
        <fullName evidence="2">Uncharacterized protein</fullName>
    </submittedName>
</protein>
<keyword evidence="3" id="KW-1185">Reference proteome</keyword>
<proteinExistence type="predicted"/>
<evidence type="ECO:0000256" key="1">
    <source>
        <dbReference type="SAM" id="MobiDB-lite"/>
    </source>
</evidence>
<reference evidence="2" key="1">
    <citation type="submission" date="2015-05" db="EMBL/GenBank/DDBJ databases">
        <title>Permanent draft genome of Rhodopirellula islandicus K833.</title>
        <authorList>
            <person name="Kizina J."/>
            <person name="Richter M."/>
            <person name="Glockner F.O."/>
            <person name="Harder J."/>
        </authorList>
    </citation>
    <scope>NUCLEOTIDE SEQUENCE [LARGE SCALE GENOMIC DNA]</scope>
    <source>
        <strain evidence="2">K833</strain>
    </source>
</reference>
<dbReference type="EMBL" id="LECT01000054">
    <property type="protein sequence ID" value="KLU01432.1"/>
    <property type="molecule type" value="Genomic_DNA"/>
</dbReference>
<organism evidence="2 3">
    <name type="scientific">Rhodopirellula islandica</name>
    <dbReference type="NCBI Taxonomy" id="595434"/>
    <lineage>
        <taxon>Bacteria</taxon>
        <taxon>Pseudomonadati</taxon>
        <taxon>Planctomycetota</taxon>
        <taxon>Planctomycetia</taxon>
        <taxon>Pirellulales</taxon>
        <taxon>Pirellulaceae</taxon>
        <taxon>Rhodopirellula</taxon>
    </lineage>
</organism>
<dbReference type="AlphaFoldDB" id="A0A0J1B3U9"/>